<evidence type="ECO:0000256" key="2">
    <source>
        <dbReference type="ARBA" id="ARBA00006044"/>
    </source>
</evidence>
<evidence type="ECO:0000256" key="5">
    <source>
        <dbReference type="ARBA" id="ARBA00023001"/>
    </source>
</evidence>
<dbReference type="PRINTS" id="PR00734">
    <property type="entry name" value="GLHYDRLASE7"/>
</dbReference>
<accession>A0A9W9DRM8</accession>
<evidence type="ECO:0000256" key="10">
    <source>
        <dbReference type="SAM" id="SignalP"/>
    </source>
</evidence>
<feature type="signal peptide" evidence="10">
    <location>
        <begin position="1"/>
        <end position="18"/>
    </location>
</feature>
<evidence type="ECO:0000256" key="7">
    <source>
        <dbReference type="ARBA" id="ARBA00023295"/>
    </source>
</evidence>
<dbReference type="InterPro" id="IPR001722">
    <property type="entry name" value="Glyco_hydro_7"/>
</dbReference>
<dbReference type="EMBL" id="JAOTPV010000005">
    <property type="protein sequence ID" value="KAJ4482574.1"/>
    <property type="molecule type" value="Genomic_DNA"/>
</dbReference>
<keyword evidence="6" id="KW-0119">Carbohydrate metabolism</keyword>
<keyword evidence="12" id="KW-1185">Reference proteome</keyword>
<evidence type="ECO:0000256" key="1">
    <source>
        <dbReference type="ARBA" id="ARBA00001641"/>
    </source>
</evidence>
<dbReference type="GO" id="GO:0030245">
    <property type="term" value="P:cellulose catabolic process"/>
    <property type="evidence" value="ECO:0007669"/>
    <property type="project" value="UniProtKB-KW"/>
</dbReference>
<evidence type="ECO:0000256" key="6">
    <source>
        <dbReference type="ARBA" id="ARBA00023277"/>
    </source>
</evidence>
<organism evidence="11 12">
    <name type="scientific">Lentinula aciculospora</name>
    <dbReference type="NCBI Taxonomy" id="153920"/>
    <lineage>
        <taxon>Eukaryota</taxon>
        <taxon>Fungi</taxon>
        <taxon>Dikarya</taxon>
        <taxon>Basidiomycota</taxon>
        <taxon>Agaricomycotina</taxon>
        <taxon>Agaricomycetes</taxon>
        <taxon>Agaricomycetidae</taxon>
        <taxon>Agaricales</taxon>
        <taxon>Marasmiineae</taxon>
        <taxon>Omphalotaceae</taxon>
        <taxon>Lentinula</taxon>
    </lineage>
</organism>
<comment type="similarity">
    <text evidence="2 9">Belongs to the glycosyl hydrolase 7 (cellulase C) family.</text>
</comment>
<dbReference type="InterPro" id="IPR037019">
    <property type="entry name" value="Glyco_hydro_7_sf"/>
</dbReference>
<dbReference type="Gene3D" id="2.70.100.10">
    <property type="entry name" value="Glycoside hydrolase, family 7, domain"/>
    <property type="match status" value="1"/>
</dbReference>
<protein>
    <recommendedName>
        <fullName evidence="9">Glucanase</fullName>
        <ecNumber evidence="9">3.2.1.-</ecNumber>
    </recommendedName>
</protein>
<dbReference type="Proteomes" id="UP001150266">
    <property type="component" value="Unassembled WGS sequence"/>
</dbReference>
<keyword evidence="3 10" id="KW-0732">Signal</keyword>
<dbReference type="OrthoDB" id="412382at2759"/>
<dbReference type="PANTHER" id="PTHR33753:SF2">
    <property type="entry name" value="GLYCOSIDE HYDROLASE FAMILY 7 PROTEIN"/>
    <property type="match status" value="1"/>
</dbReference>
<evidence type="ECO:0000256" key="9">
    <source>
        <dbReference type="RuleBase" id="RU361164"/>
    </source>
</evidence>
<sequence>MFRSAALLPFIFFAIVYSQQIGTLTAENHPPLTWQECTSTGCTTQSSSVVLDANWRYLHQTSSSTNCYEGNTWDTALCPDPTTCANNCALDGADYPGTYGVTTAGDSLTLKFVTTSQQKNIGSRLYLMAPGSKTEYQTFKLVNQEFTFDVDVSQLPCGLNGALYFSQMDADGGMSRFSTNKAGAQYGTGYCDSQCPHDIKFIDGLANIVDWTPSTNNPNTGTGNTGSCCAEMDVWEANSLSAAVTPHPCTVTEQTACTGTTCSSPNSTAGVCDQAGCDFNSFRLGDTTFYGPGQTVDTTKPFTVVTQFVSSNNQSTGTLSAIRRLYVQNGKVIQNSETNIPGITATNEIDATFCEQQKTAFGDNDTFDSKGGLSGMGKAMSAGMVLVLSLWDDYAVNMLWLDSEFPTNGGTKPGVARGSCPVTSGVPATVESQSPNAQVIYSNIKFGSIGTTFSAT</sequence>
<keyword evidence="4 9" id="KW-0378">Hydrolase</keyword>
<dbReference type="AlphaFoldDB" id="A0A9W9DRM8"/>
<reference evidence="11" key="1">
    <citation type="submission" date="2022-08" db="EMBL/GenBank/DDBJ databases">
        <title>A Global Phylogenomic Analysis of the Shiitake Genus Lentinula.</title>
        <authorList>
            <consortium name="DOE Joint Genome Institute"/>
            <person name="Sierra-Patev S."/>
            <person name="Min B."/>
            <person name="Naranjo-Ortiz M."/>
            <person name="Looney B."/>
            <person name="Konkel Z."/>
            <person name="Slot J.C."/>
            <person name="Sakamoto Y."/>
            <person name="Steenwyk J.L."/>
            <person name="Rokas A."/>
            <person name="Carro J."/>
            <person name="Camarero S."/>
            <person name="Ferreira P."/>
            <person name="Molpeceres G."/>
            <person name="Ruiz-Duenas F.J."/>
            <person name="Serrano A."/>
            <person name="Henrissat B."/>
            <person name="Drula E."/>
            <person name="Hughes K.W."/>
            <person name="Mata J.L."/>
            <person name="Ishikawa N.K."/>
            <person name="Vargas-Isla R."/>
            <person name="Ushijima S."/>
            <person name="Smith C.A."/>
            <person name="Ahrendt S."/>
            <person name="Andreopoulos W."/>
            <person name="He G."/>
            <person name="Labutti K."/>
            <person name="Lipzen A."/>
            <person name="Ng V."/>
            <person name="Riley R."/>
            <person name="Sandor L."/>
            <person name="Barry K."/>
            <person name="Martinez A.T."/>
            <person name="Xiao Y."/>
            <person name="Gibbons J.G."/>
            <person name="Terashima K."/>
            <person name="Grigoriev I.V."/>
            <person name="Hibbett D.S."/>
        </authorList>
    </citation>
    <scope>NUCLEOTIDE SEQUENCE</scope>
    <source>
        <strain evidence="11">JLM2183</strain>
    </source>
</reference>
<evidence type="ECO:0000256" key="8">
    <source>
        <dbReference type="ARBA" id="ARBA00023326"/>
    </source>
</evidence>
<evidence type="ECO:0000313" key="12">
    <source>
        <dbReference type="Proteomes" id="UP001150266"/>
    </source>
</evidence>
<dbReference type="CDD" id="cd07999">
    <property type="entry name" value="GH7_CBH_EG"/>
    <property type="match status" value="1"/>
</dbReference>
<keyword evidence="8 9" id="KW-0624">Polysaccharide degradation</keyword>
<dbReference type="FunFam" id="2.70.100.10:FF:000001">
    <property type="entry name" value="Glucanase"/>
    <property type="match status" value="1"/>
</dbReference>
<dbReference type="PANTHER" id="PTHR33753">
    <property type="entry name" value="1,4-BETA-D-GLUCAN CELLOBIOHYDROLASE B"/>
    <property type="match status" value="1"/>
</dbReference>
<proteinExistence type="inferred from homology"/>
<keyword evidence="5 9" id="KW-0136">Cellulose degradation</keyword>
<dbReference type="Pfam" id="PF00840">
    <property type="entry name" value="Glyco_hydro_7"/>
    <property type="match status" value="1"/>
</dbReference>
<gene>
    <name evidence="11" type="ORF">J3R30DRAFT_3286847</name>
</gene>
<dbReference type="EC" id="3.2.1.-" evidence="9"/>
<comment type="catalytic activity">
    <reaction evidence="1">
        <text>Hydrolysis of (1-&gt;4)-beta-D-glucosidic linkages in cellulose and cellotetraose, releasing cellobiose from the non-reducing ends of the chains.</text>
        <dbReference type="EC" id="3.2.1.91"/>
    </reaction>
</comment>
<evidence type="ECO:0000256" key="4">
    <source>
        <dbReference type="ARBA" id="ARBA00022801"/>
    </source>
</evidence>
<keyword evidence="7 9" id="KW-0326">Glycosidase</keyword>
<evidence type="ECO:0000256" key="3">
    <source>
        <dbReference type="ARBA" id="ARBA00022729"/>
    </source>
</evidence>
<name>A0A9W9DRM8_9AGAR</name>
<feature type="chain" id="PRO_5040958055" description="Glucanase" evidence="10">
    <location>
        <begin position="19"/>
        <end position="456"/>
    </location>
</feature>
<evidence type="ECO:0000313" key="11">
    <source>
        <dbReference type="EMBL" id="KAJ4482574.1"/>
    </source>
</evidence>
<comment type="caution">
    <text evidence="11">The sequence shown here is derived from an EMBL/GenBank/DDBJ whole genome shotgun (WGS) entry which is preliminary data.</text>
</comment>
<dbReference type="SUPFAM" id="SSF49899">
    <property type="entry name" value="Concanavalin A-like lectins/glucanases"/>
    <property type="match status" value="1"/>
</dbReference>
<dbReference type="GO" id="GO:0016162">
    <property type="term" value="F:cellulose 1,4-beta-cellobiosidase activity"/>
    <property type="evidence" value="ECO:0007669"/>
    <property type="project" value="UniProtKB-EC"/>
</dbReference>
<dbReference type="InterPro" id="IPR013320">
    <property type="entry name" value="ConA-like_dom_sf"/>
</dbReference>